<proteinExistence type="predicted"/>
<dbReference type="AlphaFoldDB" id="A0A3D9L9E2"/>
<keyword evidence="2" id="KW-1185">Reference proteome</keyword>
<organism evidence="1 2">
    <name type="scientific">Citricoccus muralis</name>
    <dbReference type="NCBI Taxonomy" id="169134"/>
    <lineage>
        <taxon>Bacteria</taxon>
        <taxon>Bacillati</taxon>
        <taxon>Actinomycetota</taxon>
        <taxon>Actinomycetes</taxon>
        <taxon>Micrococcales</taxon>
        <taxon>Micrococcaceae</taxon>
        <taxon>Citricoccus</taxon>
    </lineage>
</organism>
<comment type="caution">
    <text evidence="1">The sequence shown here is derived from an EMBL/GenBank/DDBJ whole genome shotgun (WGS) entry which is preliminary data.</text>
</comment>
<dbReference type="Proteomes" id="UP000256727">
    <property type="component" value="Unassembled WGS sequence"/>
</dbReference>
<protein>
    <submittedName>
        <fullName evidence="1">Uncharacterized protein</fullName>
    </submittedName>
</protein>
<accession>A0A3D9L9E2</accession>
<evidence type="ECO:0000313" key="2">
    <source>
        <dbReference type="Proteomes" id="UP000256727"/>
    </source>
</evidence>
<name>A0A3D9L9E2_9MICC</name>
<dbReference type="EMBL" id="QREH01000001">
    <property type="protein sequence ID" value="REE02294.1"/>
    <property type="molecule type" value="Genomic_DNA"/>
</dbReference>
<evidence type="ECO:0000313" key="1">
    <source>
        <dbReference type="EMBL" id="REE02294.1"/>
    </source>
</evidence>
<reference evidence="1 2" key="1">
    <citation type="submission" date="2018-07" db="EMBL/GenBank/DDBJ databases">
        <title>Sequencing the genomes of 1000 actinobacteria strains.</title>
        <authorList>
            <person name="Klenk H.-P."/>
        </authorList>
    </citation>
    <scope>NUCLEOTIDE SEQUENCE [LARGE SCALE GENOMIC DNA]</scope>
    <source>
        <strain evidence="1 2">DSM 14442</strain>
    </source>
</reference>
<sequence>MPCSQLAWWGLTVGVEHLDGCVALVDHQLEHDRPILPAATFTVLRGALIGSSQAALLLCTRKREQRINYGLRIAREEYLQALYFRGATAGHPAVAEMEGIVTPDSDFLDWPQEGIERVETLLKARGVSRSNLKLKDTDLIKEAAKVVHSGEDAALLQLATEMEWRLGSGSAHGRLLMNMHRPQGHSRGDEGRVAFFGTAKDMVVQQMATAWFLLNEAWRMWELRTTSSASN</sequence>
<gene>
    <name evidence="1" type="ORF">C8E99_0061</name>
</gene>